<evidence type="ECO:0000313" key="2">
    <source>
        <dbReference type="EMBL" id="APF17076.1"/>
    </source>
</evidence>
<dbReference type="RefSeq" id="WP_006928303.1">
    <property type="nucleotide sequence ID" value="NZ_CM001402.1"/>
</dbReference>
<proteinExistence type="predicted"/>
<dbReference type="PROSITE" id="PS51257">
    <property type="entry name" value="PROKAR_LIPOPROTEIN"/>
    <property type="match status" value="1"/>
</dbReference>
<evidence type="ECO:0008006" key="6">
    <source>
        <dbReference type="Google" id="ProtNLM"/>
    </source>
</evidence>
<dbReference type="Proteomes" id="UP000004671">
    <property type="component" value="Chromosome"/>
</dbReference>
<evidence type="ECO:0000313" key="3">
    <source>
        <dbReference type="EMBL" id="EHO41224.1"/>
    </source>
</evidence>
<accession>H1XR73</accession>
<dbReference type="HOGENOM" id="CLU_2786015_0_0_0"/>
<dbReference type="Proteomes" id="UP000183868">
    <property type="component" value="Chromosome"/>
</dbReference>
<dbReference type="EMBL" id="CP018099">
    <property type="protein sequence ID" value="APF17076.1"/>
    <property type="molecule type" value="Genomic_DNA"/>
</dbReference>
<protein>
    <recommendedName>
        <fullName evidence="6">Cytochrome c domain-containing protein</fullName>
    </recommendedName>
</protein>
<feature type="chain" id="PRO_5010834588" description="Cytochrome c domain-containing protein" evidence="1">
    <location>
        <begin position="20"/>
        <end position="68"/>
    </location>
</feature>
<dbReference type="InParanoid" id="H1XR73"/>
<organism evidence="3 4">
    <name type="scientific">Caldithrix abyssi DSM 13497</name>
    <dbReference type="NCBI Taxonomy" id="880073"/>
    <lineage>
        <taxon>Bacteria</taxon>
        <taxon>Pseudomonadati</taxon>
        <taxon>Calditrichota</taxon>
        <taxon>Calditrichia</taxon>
        <taxon>Calditrichales</taxon>
        <taxon>Calditrichaceae</taxon>
        <taxon>Caldithrix</taxon>
    </lineage>
</organism>
<feature type="signal peptide" evidence="1">
    <location>
        <begin position="1"/>
        <end position="19"/>
    </location>
</feature>
<dbReference type="AlphaFoldDB" id="H1XR73"/>
<evidence type="ECO:0000313" key="4">
    <source>
        <dbReference type="Proteomes" id="UP000004671"/>
    </source>
</evidence>
<reference evidence="3 4" key="1">
    <citation type="submission" date="2011-09" db="EMBL/GenBank/DDBJ databases">
        <title>The permanent draft genome of Caldithrix abyssi DSM 13497.</title>
        <authorList>
            <consortium name="US DOE Joint Genome Institute (JGI-PGF)"/>
            <person name="Lucas S."/>
            <person name="Han J."/>
            <person name="Lapidus A."/>
            <person name="Bruce D."/>
            <person name="Goodwin L."/>
            <person name="Pitluck S."/>
            <person name="Peters L."/>
            <person name="Kyrpides N."/>
            <person name="Mavromatis K."/>
            <person name="Ivanova N."/>
            <person name="Mikhailova N."/>
            <person name="Chertkov O."/>
            <person name="Detter J.C."/>
            <person name="Tapia R."/>
            <person name="Han C."/>
            <person name="Land M."/>
            <person name="Hauser L."/>
            <person name="Markowitz V."/>
            <person name="Cheng J.-F."/>
            <person name="Hugenholtz P."/>
            <person name="Woyke T."/>
            <person name="Wu D."/>
            <person name="Spring S."/>
            <person name="Brambilla E."/>
            <person name="Klenk H.-P."/>
            <person name="Eisen J.A."/>
        </authorList>
    </citation>
    <scope>NUCLEOTIDE SEQUENCE [LARGE SCALE GENOMIC DNA]</scope>
    <source>
        <strain evidence="3 4">DSM 13497</strain>
    </source>
</reference>
<evidence type="ECO:0000256" key="1">
    <source>
        <dbReference type="SAM" id="SignalP"/>
    </source>
</evidence>
<sequence precursor="true">MKKILWISFLALFFGLAGCQEKKSDIAQKEGIYEVTQQNSCVGCHTNKALLEEVAEPLEDSGGEAGEG</sequence>
<evidence type="ECO:0000313" key="5">
    <source>
        <dbReference type="Proteomes" id="UP000183868"/>
    </source>
</evidence>
<dbReference type="PaxDb" id="880073-Calab_1604"/>
<keyword evidence="1" id="KW-0732">Signal</keyword>
<dbReference type="STRING" id="880073.Cabys_325"/>
<reference evidence="2 5" key="2">
    <citation type="submission" date="2016-11" db="EMBL/GenBank/DDBJ databases">
        <title>Genomic analysis of Caldithrix abyssi and proposal of a novel bacterial phylum Caldithrichaeota.</title>
        <authorList>
            <person name="Kublanov I."/>
            <person name="Sigalova O."/>
            <person name="Gavrilov S."/>
            <person name="Lebedinsky A."/>
            <person name="Ivanova N."/>
            <person name="Daum C."/>
            <person name="Reddy T."/>
            <person name="Klenk H.P."/>
            <person name="Goker M."/>
            <person name="Reva O."/>
            <person name="Miroshnichenko M."/>
            <person name="Kyprides N."/>
            <person name="Woyke T."/>
            <person name="Gelfand M."/>
        </authorList>
    </citation>
    <scope>NUCLEOTIDE SEQUENCE [LARGE SCALE GENOMIC DNA]</scope>
    <source>
        <strain evidence="2 5">LF13</strain>
    </source>
</reference>
<name>H1XR73_CALAY</name>
<dbReference type="KEGG" id="caby:Cabys_325"/>
<keyword evidence="4" id="KW-1185">Reference proteome</keyword>
<dbReference type="EMBL" id="CM001402">
    <property type="protein sequence ID" value="EHO41224.1"/>
    <property type="molecule type" value="Genomic_DNA"/>
</dbReference>
<gene>
    <name evidence="2" type="ORF">Cabys_325</name>
    <name evidence="3" type="ORF">Calab_1604</name>
</gene>